<keyword evidence="2" id="KW-1185">Reference proteome</keyword>
<protein>
    <submittedName>
        <fullName evidence="1">Uncharacterized protein</fullName>
    </submittedName>
</protein>
<accession>A0AAV7G3A0</accession>
<dbReference type="AlphaFoldDB" id="A0AAV7G3A0"/>
<dbReference type="Proteomes" id="UP000775213">
    <property type="component" value="Unassembled WGS sequence"/>
</dbReference>
<dbReference type="EMBL" id="JAGFBR010000018">
    <property type="protein sequence ID" value="KAH0449927.1"/>
    <property type="molecule type" value="Genomic_DNA"/>
</dbReference>
<gene>
    <name evidence="1" type="ORF">IEQ34_020619</name>
</gene>
<evidence type="ECO:0000313" key="2">
    <source>
        <dbReference type="Proteomes" id="UP000775213"/>
    </source>
</evidence>
<name>A0AAV7G3A0_DENCH</name>
<organism evidence="1 2">
    <name type="scientific">Dendrobium chrysotoxum</name>
    <name type="common">Orchid</name>
    <dbReference type="NCBI Taxonomy" id="161865"/>
    <lineage>
        <taxon>Eukaryota</taxon>
        <taxon>Viridiplantae</taxon>
        <taxon>Streptophyta</taxon>
        <taxon>Embryophyta</taxon>
        <taxon>Tracheophyta</taxon>
        <taxon>Spermatophyta</taxon>
        <taxon>Magnoliopsida</taxon>
        <taxon>Liliopsida</taxon>
        <taxon>Asparagales</taxon>
        <taxon>Orchidaceae</taxon>
        <taxon>Epidendroideae</taxon>
        <taxon>Malaxideae</taxon>
        <taxon>Dendrobiinae</taxon>
        <taxon>Dendrobium</taxon>
    </lineage>
</organism>
<comment type="caution">
    <text evidence="1">The sequence shown here is derived from an EMBL/GenBank/DDBJ whole genome shotgun (WGS) entry which is preliminary data.</text>
</comment>
<reference evidence="1 2" key="1">
    <citation type="journal article" date="2021" name="Hortic Res">
        <title>Chromosome-scale assembly of the Dendrobium chrysotoxum genome enhances the understanding of orchid evolution.</title>
        <authorList>
            <person name="Zhang Y."/>
            <person name="Zhang G.Q."/>
            <person name="Zhang D."/>
            <person name="Liu X.D."/>
            <person name="Xu X.Y."/>
            <person name="Sun W.H."/>
            <person name="Yu X."/>
            <person name="Zhu X."/>
            <person name="Wang Z.W."/>
            <person name="Zhao X."/>
            <person name="Zhong W.Y."/>
            <person name="Chen H."/>
            <person name="Yin W.L."/>
            <person name="Huang T."/>
            <person name="Niu S.C."/>
            <person name="Liu Z.J."/>
        </authorList>
    </citation>
    <scope>NUCLEOTIDE SEQUENCE [LARGE SCALE GENOMIC DNA]</scope>
    <source>
        <strain evidence="1">Lindl</strain>
    </source>
</reference>
<sequence length="140" mass="15484">MKKSGISKIPLQVDPRQGALPPWTLDIFAKRCSDKKERSNHLHKHIGHASRYTGKGGKKCGKCKKINVSAYKLLSELCKETLGDGVKTAAIAKFHKFAGVKTAAKYLKILTFAMDHSNTYVMELKVTLKKKGIISIVSDN</sequence>
<proteinExistence type="predicted"/>
<evidence type="ECO:0000313" key="1">
    <source>
        <dbReference type="EMBL" id="KAH0449927.1"/>
    </source>
</evidence>